<accession>A0A2B8B8A9</accession>
<protein>
    <submittedName>
        <fullName evidence="4">Aminoacyl-tRNA hydrolase</fullName>
    </submittedName>
</protein>
<evidence type="ECO:0000259" key="3">
    <source>
        <dbReference type="PROSITE" id="PS00745"/>
    </source>
</evidence>
<keyword evidence="5" id="KW-1185">Reference proteome</keyword>
<keyword evidence="4" id="KW-0378">Hydrolase</keyword>
<dbReference type="GO" id="GO:0003747">
    <property type="term" value="F:translation release factor activity"/>
    <property type="evidence" value="ECO:0007669"/>
    <property type="project" value="InterPro"/>
</dbReference>
<evidence type="ECO:0000313" key="4">
    <source>
        <dbReference type="EMBL" id="PGH53487.1"/>
    </source>
</evidence>
<evidence type="ECO:0000313" key="5">
    <source>
        <dbReference type="Proteomes" id="UP000225379"/>
    </source>
</evidence>
<evidence type="ECO:0000256" key="1">
    <source>
        <dbReference type="ARBA" id="ARBA00010835"/>
    </source>
</evidence>
<dbReference type="GO" id="GO:0043022">
    <property type="term" value="F:ribosome binding"/>
    <property type="evidence" value="ECO:0007669"/>
    <property type="project" value="TreeGrafter"/>
</dbReference>
<dbReference type="Proteomes" id="UP000225379">
    <property type="component" value="Unassembled WGS sequence"/>
</dbReference>
<dbReference type="Gene3D" id="3.30.160.20">
    <property type="match status" value="1"/>
</dbReference>
<comment type="caution">
    <text evidence="4">The sequence shown here is derived from an EMBL/GenBank/DDBJ whole genome shotgun (WGS) entry which is preliminary data.</text>
</comment>
<dbReference type="SUPFAM" id="SSF75620">
    <property type="entry name" value="Release factor"/>
    <property type="match status" value="1"/>
</dbReference>
<dbReference type="AlphaFoldDB" id="A0A2B8B8A9"/>
<organism evidence="4 5">
    <name type="scientific">Azospirillum palustre</name>
    <dbReference type="NCBI Taxonomy" id="2044885"/>
    <lineage>
        <taxon>Bacteria</taxon>
        <taxon>Pseudomonadati</taxon>
        <taxon>Pseudomonadota</taxon>
        <taxon>Alphaproteobacteria</taxon>
        <taxon>Rhodospirillales</taxon>
        <taxon>Azospirillaceae</taxon>
        <taxon>Azospirillum</taxon>
    </lineage>
</organism>
<evidence type="ECO:0000256" key="2">
    <source>
        <dbReference type="SAM" id="MobiDB-lite"/>
    </source>
</evidence>
<feature type="region of interest" description="Disordered" evidence="2">
    <location>
        <begin position="96"/>
        <end position="140"/>
    </location>
</feature>
<gene>
    <name evidence="4" type="ORF">CRT60_26765</name>
</gene>
<dbReference type="NCBIfam" id="NF006718">
    <property type="entry name" value="PRK09256.1"/>
    <property type="match status" value="1"/>
</dbReference>
<dbReference type="InterPro" id="IPR000352">
    <property type="entry name" value="Pep_chain_release_fac_I"/>
</dbReference>
<sequence length="140" mass="15648">MIRVTHRISLDESELHEEFVRASGPGGQHVNKTDSAVQLRFDVAASPNLPPDVKARLAKLAGSRVTQNGILLIQADRYRSQRRNRDDALERLIDLIREAAAPPPPPRRPTKPTYGSQQRRLEGKTKRSATKRLRGGPVDD</sequence>
<dbReference type="PROSITE" id="PS00745">
    <property type="entry name" value="RF_PROK_I"/>
    <property type="match status" value="1"/>
</dbReference>
<reference evidence="5" key="1">
    <citation type="submission" date="2017-10" db="EMBL/GenBank/DDBJ databases">
        <authorList>
            <person name="Kravchenko I.K."/>
            <person name="Grouzdev D.S."/>
        </authorList>
    </citation>
    <scope>NUCLEOTIDE SEQUENCE [LARGE SCALE GENOMIC DNA]</scope>
    <source>
        <strain evidence="5">B2</strain>
    </source>
</reference>
<dbReference type="RefSeq" id="WP_098739555.1">
    <property type="nucleotide sequence ID" value="NZ_PDKW01000043.1"/>
</dbReference>
<dbReference type="EMBL" id="PDKW01000043">
    <property type="protein sequence ID" value="PGH53487.1"/>
    <property type="molecule type" value="Genomic_DNA"/>
</dbReference>
<dbReference type="FunFam" id="3.30.160.20:FF:000046">
    <property type="entry name" value="Peptidyl-tRNA hydrolase ICT1"/>
    <property type="match status" value="1"/>
</dbReference>
<name>A0A2B8B8A9_9PROT</name>
<dbReference type="Pfam" id="PF00472">
    <property type="entry name" value="RF-1"/>
    <property type="match status" value="1"/>
</dbReference>
<dbReference type="OrthoDB" id="9815709at2"/>
<dbReference type="InterPro" id="IPR045853">
    <property type="entry name" value="Pep_chain_release_fac_I_sf"/>
</dbReference>
<proteinExistence type="inferred from homology"/>
<dbReference type="PANTHER" id="PTHR47814">
    <property type="entry name" value="PEPTIDYL-TRNA HYDROLASE ARFB"/>
    <property type="match status" value="1"/>
</dbReference>
<comment type="similarity">
    <text evidence="1">Belongs to the prokaryotic/mitochondrial release factor family.</text>
</comment>
<dbReference type="GO" id="GO:0072344">
    <property type="term" value="P:rescue of stalled ribosome"/>
    <property type="evidence" value="ECO:0007669"/>
    <property type="project" value="TreeGrafter"/>
</dbReference>
<dbReference type="PANTHER" id="PTHR47814:SF1">
    <property type="entry name" value="PEPTIDYL-TRNA HYDROLASE ARFB"/>
    <property type="match status" value="1"/>
</dbReference>
<dbReference type="GO" id="GO:0004045">
    <property type="term" value="F:peptidyl-tRNA hydrolase activity"/>
    <property type="evidence" value="ECO:0007669"/>
    <property type="project" value="TreeGrafter"/>
</dbReference>
<feature type="domain" description="Prokaryotic-type class I peptide chain release factors" evidence="3">
    <location>
        <begin position="21"/>
        <end position="37"/>
    </location>
</feature>